<reference evidence="1 2" key="2">
    <citation type="journal article" date="2016" name="Genome Announc.">
        <title>Complete Genome Sequences of Two Interactive Moderate Thermophiles, Paenibacillus napthalenovorans 32O-Y and Paenibacillus sp. 32O-W.</title>
        <authorList>
            <person name="Butler R.R.III."/>
            <person name="Wang J."/>
            <person name="Stark B.C."/>
            <person name="Pombert J.F."/>
        </authorList>
    </citation>
    <scope>NUCLEOTIDE SEQUENCE [LARGE SCALE GENOMIC DNA]</scope>
    <source>
        <strain evidence="1 2">32O-Y</strain>
    </source>
</reference>
<dbReference type="Proteomes" id="UP000061660">
    <property type="component" value="Chromosome"/>
</dbReference>
<proteinExistence type="predicted"/>
<dbReference type="KEGG" id="pnp:IJ22_39280"/>
<accession>A0A0U2M7R0</accession>
<name>A0A0U2M7R0_9BACL</name>
<sequence>MSDKPEDTKDATYDHVKTDISYNRKNDSELDPFEINFRKGLDRNRGPREPFVNEHGVLIGDHEYQSEHSPLEQWTENTDPAIMSGDGWVHPYKDIGFHTTENKELFEKGNIPQGAPFMHPDKDAAYPAFQSGAEEKDDQAE</sequence>
<dbReference type="AlphaFoldDB" id="A0A0U2M7R0"/>
<protein>
    <submittedName>
        <fullName evidence="1">Uncharacterized protein</fullName>
    </submittedName>
</protein>
<keyword evidence="2" id="KW-1185">Reference proteome</keyword>
<dbReference type="STRING" id="162209.IJ22_39280"/>
<dbReference type="RefSeq" id="WP_062409962.1">
    <property type="nucleotide sequence ID" value="NZ_BJCS01000012.1"/>
</dbReference>
<dbReference type="Pfam" id="PF13045">
    <property type="entry name" value="DUF3905"/>
    <property type="match status" value="1"/>
</dbReference>
<gene>
    <name evidence="1" type="ORF">IJ22_39280</name>
</gene>
<dbReference type="PATRIC" id="fig|162209.4.peg.4168"/>
<organism evidence="1 2">
    <name type="scientific">Paenibacillus naphthalenovorans</name>
    <dbReference type="NCBI Taxonomy" id="162209"/>
    <lineage>
        <taxon>Bacteria</taxon>
        <taxon>Bacillati</taxon>
        <taxon>Bacillota</taxon>
        <taxon>Bacilli</taxon>
        <taxon>Bacillales</taxon>
        <taxon>Paenibacillaceae</taxon>
        <taxon>Paenibacillus</taxon>
    </lineage>
</organism>
<dbReference type="OrthoDB" id="2695269at2"/>
<reference evidence="2" key="1">
    <citation type="submission" date="2015-12" db="EMBL/GenBank/DDBJ databases">
        <title>Complete genome sequences of two moderately thermophilic Paenibacillus species.</title>
        <authorList>
            <person name="Butler R.III."/>
            <person name="Wang J."/>
            <person name="Stark B.C."/>
            <person name="Pombert J.-F."/>
        </authorList>
    </citation>
    <scope>NUCLEOTIDE SEQUENCE [LARGE SCALE GENOMIC DNA]</scope>
    <source>
        <strain evidence="2">32O-Y</strain>
    </source>
</reference>
<evidence type="ECO:0000313" key="2">
    <source>
        <dbReference type="Proteomes" id="UP000061660"/>
    </source>
</evidence>
<dbReference type="InterPro" id="IPR024999">
    <property type="entry name" value="DUF3905"/>
</dbReference>
<evidence type="ECO:0000313" key="1">
    <source>
        <dbReference type="EMBL" id="ALS24240.1"/>
    </source>
</evidence>
<dbReference type="EMBL" id="CP013652">
    <property type="protein sequence ID" value="ALS24240.1"/>
    <property type="molecule type" value="Genomic_DNA"/>
</dbReference>